<dbReference type="Proteomes" id="UP000033423">
    <property type="component" value="Unassembled WGS sequence"/>
</dbReference>
<protein>
    <submittedName>
        <fullName evidence="1">Uncharacterized protein</fullName>
    </submittedName>
</protein>
<feature type="non-terminal residue" evidence="1">
    <location>
        <position position="1"/>
    </location>
</feature>
<organism evidence="1 2">
    <name type="scientific">Candidatus Magnetobacterium bavaricum</name>
    <dbReference type="NCBI Taxonomy" id="29290"/>
    <lineage>
        <taxon>Bacteria</taxon>
        <taxon>Pseudomonadati</taxon>
        <taxon>Nitrospirota</taxon>
        <taxon>Thermodesulfovibrionia</taxon>
        <taxon>Thermodesulfovibrionales</taxon>
        <taxon>Candidatus Magnetobacteriaceae</taxon>
        <taxon>Candidatus Magnetobacterium</taxon>
    </lineage>
</organism>
<keyword evidence="2" id="KW-1185">Reference proteome</keyword>
<gene>
    <name evidence="1" type="ORF">MBAV_006162</name>
</gene>
<evidence type="ECO:0000313" key="2">
    <source>
        <dbReference type="Proteomes" id="UP000033423"/>
    </source>
</evidence>
<dbReference type="EMBL" id="LACI01002619">
    <property type="protein sequence ID" value="KJU81645.1"/>
    <property type="molecule type" value="Genomic_DNA"/>
</dbReference>
<name>A0A0F3GI75_9BACT</name>
<dbReference type="AlphaFoldDB" id="A0A0F3GI75"/>
<evidence type="ECO:0000313" key="1">
    <source>
        <dbReference type="EMBL" id="KJU81645.1"/>
    </source>
</evidence>
<sequence>RGDGLPKDGKNRQNGDAVVVLAEVDDSGVAEGSFCACPDLLTSAAICCFSILAVSFVVAAAEVCSSPSVEVALG</sequence>
<reference evidence="1 2" key="1">
    <citation type="submission" date="2015-02" db="EMBL/GenBank/DDBJ databases">
        <title>Single-cell genomics of uncultivated deep-branching MTB reveals a conserved set of magnetosome genes.</title>
        <authorList>
            <person name="Kolinko S."/>
            <person name="Richter M."/>
            <person name="Glockner F.O."/>
            <person name="Brachmann A."/>
            <person name="Schuler D."/>
        </authorList>
    </citation>
    <scope>NUCLEOTIDE SEQUENCE [LARGE SCALE GENOMIC DNA]</scope>
    <source>
        <strain evidence="1">TM-1</strain>
    </source>
</reference>
<proteinExistence type="predicted"/>
<accession>A0A0F3GI75</accession>
<comment type="caution">
    <text evidence="1">The sequence shown here is derived from an EMBL/GenBank/DDBJ whole genome shotgun (WGS) entry which is preliminary data.</text>
</comment>